<accession>A0A6I4I3E3</accession>
<keyword evidence="3" id="KW-1185">Reference proteome</keyword>
<organism evidence="2 3">
    <name type="scientific">Mucilaginibacter ginkgonis</name>
    <dbReference type="NCBI Taxonomy" id="2682091"/>
    <lineage>
        <taxon>Bacteria</taxon>
        <taxon>Pseudomonadati</taxon>
        <taxon>Bacteroidota</taxon>
        <taxon>Sphingobacteriia</taxon>
        <taxon>Sphingobacteriales</taxon>
        <taxon>Sphingobacteriaceae</taxon>
        <taxon>Mucilaginibacter</taxon>
    </lineage>
</organism>
<dbReference type="InterPro" id="IPR011250">
    <property type="entry name" value="OMP/PagP_B-barrel"/>
</dbReference>
<dbReference type="SUPFAM" id="SSF56925">
    <property type="entry name" value="OMPA-like"/>
    <property type="match status" value="1"/>
</dbReference>
<proteinExistence type="predicted"/>
<dbReference type="Gene3D" id="2.40.160.20">
    <property type="match status" value="1"/>
</dbReference>
<name>A0A6I4I3E3_9SPHI</name>
<evidence type="ECO:0000313" key="2">
    <source>
        <dbReference type="EMBL" id="QQL48480.1"/>
    </source>
</evidence>
<dbReference type="AlphaFoldDB" id="A0A6I4I3E3"/>
<dbReference type="RefSeq" id="WP_157526175.1">
    <property type="nucleotide sequence ID" value="NZ_CP066775.1"/>
</dbReference>
<evidence type="ECO:0000259" key="1">
    <source>
        <dbReference type="Pfam" id="PF19573"/>
    </source>
</evidence>
<gene>
    <name evidence="2" type="ORF">GO620_009780</name>
</gene>
<dbReference type="Proteomes" id="UP000429232">
    <property type="component" value="Chromosome"/>
</dbReference>
<dbReference type="EMBL" id="CP066775">
    <property type="protein sequence ID" value="QQL48480.1"/>
    <property type="molecule type" value="Genomic_DNA"/>
</dbReference>
<protein>
    <submittedName>
        <fullName evidence="2">Outer membrane beta-barrel protein</fullName>
    </submittedName>
</protein>
<dbReference type="KEGG" id="mgik:GO620_009780"/>
<evidence type="ECO:0000313" key="3">
    <source>
        <dbReference type="Proteomes" id="UP000429232"/>
    </source>
</evidence>
<feature type="domain" description="DUF6089" evidence="1">
    <location>
        <begin position="6"/>
        <end position="199"/>
    </location>
</feature>
<dbReference type="Pfam" id="PF19573">
    <property type="entry name" value="DUF6089"/>
    <property type="match status" value="1"/>
</dbReference>
<dbReference type="InterPro" id="IPR045743">
    <property type="entry name" value="DUF6089"/>
</dbReference>
<reference evidence="2 3" key="1">
    <citation type="submission" date="2020-12" db="EMBL/GenBank/DDBJ databases">
        <title>HMF7856_wgs.fasta genome submission.</title>
        <authorList>
            <person name="Kang H."/>
            <person name="Kim H."/>
            <person name="Joh K."/>
        </authorList>
    </citation>
    <scope>NUCLEOTIDE SEQUENCE [LARGE SCALE GENOMIC DNA]</scope>
    <source>
        <strain evidence="2 3">HMF7856</strain>
    </source>
</reference>
<sequence>MRRLIFTLFLTGLISFAAKAQLWEVGVNGGGAGYIGDLNQHNPFKMSGPAYGGFIKHNFTSHYSLKVQYMHGIIAGADSTSKYQEDYNRNLSFRTPIDEGALIGEFNLLSYRPGLDRNAFTPYFFIGVGFVSYNPTAKYQGDVYELRSVMTEGQAAPYKNVAVTVPYGVGFKYNFLRNMSVIADMGYRTAFTDYLDDVSGNYADKTKFTNPVSLALSDRTGERSGLYTGSVGTQRGDGRAKDGYMFFTLSLTFTFLNDKCYFER</sequence>